<dbReference type="AlphaFoldDB" id="A0A0F9J4E0"/>
<protein>
    <submittedName>
        <fullName evidence="2">Uncharacterized protein</fullName>
    </submittedName>
</protein>
<evidence type="ECO:0000313" key="2">
    <source>
        <dbReference type="EMBL" id="KKM00751.1"/>
    </source>
</evidence>
<accession>A0A0F9J4E0</accession>
<comment type="caution">
    <text evidence="2">The sequence shown here is derived from an EMBL/GenBank/DDBJ whole genome shotgun (WGS) entry which is preliminary data.</text>
</comment>
<gene>
    <name evidence="2" type="ORF">LCGC14_1801250</name>
</gene>
<feature type="compositionally biased region" description="Low complexity" evidence="1">
    <location>
        <begin position="147"/>
        <end position="160"/>
    </location>
</feature>
<organism evidence="2">
    <name type="scientific">marine sediment metagenome</name>
    <dbReference type="NCBI Taxonomy" id="412755"/>
    <lineage>
        <taxon>unclassified sequences</taxon>
        <taxon>metagenomes</taxon>
        <taxon>ecological metagenomes</taxon>
    </lineage>
</organism>
<feature type="region of interest" description="Disordered" evidence="1">
    <location>
        <begin position="133"/>
        <end position="172"/>
    </location>
</feature>
<sequence>MPDNRELRKRIRNRRQSARIATSAIKSALSDLSTPERNRLPNMGLKTSRAVTTVGDTEALARATSPAISFTVGKQGKLVTGLRGVRATARHEVGHFTIPGGGEAQHAAMRATSSRGNAPQTGTQLRQARLAGFESSQRRVTRRQKLVVTRRSSASSSVRAKPGTIRAAHQSS</sequence>
<name>A0A0F9J4E0_9ZZZZ</name>
<evidence type="ECO:0000256" key="1">
    <source>
        <dbReference type="SAM" id="MobiDB-lite"/>
    </source>
</evidence>
<feature type="non-terminal residue" evidence="2">
    <location>
        <position position="172"/>
    </location>
</feature>
<dbReference type="EMBL" id="LAZR01017359">
    <property type="protein sequence ID" value="KKM00751.1"/>
    <property type="molecule type" value="Genomic_DNA"/>
</dbReference>
<reference evidence="2" key="1">
    <citation type="journal article" date="2015" name="Nature">
        <title>Complex archaea that bridge the gap between prokaryotes and eukaryotes.</title>
        <authorList>
            <person name="Spang A."/>
            <person name="Saw J.H."/>
            <person name="Jorgensen S.L."/>
            <person name="Zaremba-Niedzwiedzka K."/>
            <person name="Martijn J."/>
            <person name="Lind A.E."/>
            <person name="van Eijk R."/>
            <person name="Schleper C."/>
            <person name="Guy L."/>
            <person name="Ettema T.J."/>
        </authorList>
    </citation>
    <scope>NUCLEOTIDE SEQUENCE</scope>
</reference>
<proteinExistence type="predicted"/>